<name>A0A813HFN0_POLGL</name>
<evidence type="ECO:0000256" key="1">
    <source>
        <dbReference type="ARBA" id="ARBA00023122"/>
    </source>
</evidence>
<protein>
    <recommendedName>
        <fullName evidence="4">CBS domain-containing protein</fullName>
    </recommendedName>
</protein>
<dbReference type="EMBL" id="CAJNNV010031457">
    <property type="protein sequence ID" value="CAE8636315.1"/>
    <property type="molecule type" value="Genomic_DNA"/>
</dbReference>
<dbReference type="Gene3D" id="3.10.580.10">
    <property type="entry name" value="CBS-domain"/>
    <property type="match status" value="3"/>
</dbReference>
<evidence type="ECO:0000313" key="6">
    <source>
        <dbReference type="Proteomes" id="UP000654075"/>
    </source>
</evidence>
<dbReference type="InterPro" id="IPR046342">
    <property type="entry name" value="CBS_dom_sf"/>
</dbReference>
<proteinExistence type="predicted"/>
<dbReference type="PROSITE" id="PS51371">
    <property type="entry name" value="CBS"/>
    <property type="match status" value="2"/>
</dbReference>
<gene>
    <name evidence="5" type="ORF">PGLA1383_LOCUS51794</name>
</gene>
<dbReference type="OrthoDB" id="428429at2759"/>
<dbReference type="InterPro" id="IPR000644">
    <property type="entry name" value="CBS_dom"/>
</dbReference>
<evidence type="ECO:0000259" key="4">
    <source>
        <dbReference type="PROSITE" id="PS51371"/>
    </source>
</evidence>
<organism evidence="5 6">
    <name type="scientific">Polarella glacialis</name>
    <name type="common">Dinoflagellate</name>
    <dbReference type="NCBI Taxonomy" id="89957"/>
    <lineage>
        <taxon>Eukaryota</taxon>
        <taxon>Sar</taxon>
        <taxon>Alveolata</taxon>
        <taxon>Dinophyceae</taxon>
        <taxon>Suessiales</taxon>
        <taxon>Suessiaceae</taxon>
        <taxon>Polarella</taxon>
    </lineage>
</organism>
<feature type="domain" description="CBS" evidence="4">
    <location>
        <begin position="42"/>
        <end position="102"/>
    </location>
</feature>
<dbReference type="Pfam" id="PF00571">
    <property type="entry name" value="CBS"/>
    <property type="match status" value="3"/>
</dbReference>
<dbReference type="SUPFAM" id="SSF54631">
    <property type="entry name" value="CBS-domain pair"/>
    <property type="match status" value="2"/>
</dbReference>
<dbReference type="PANTHER" id="PTHR43080:SF2">
    <property type="entry name" value="CBS DOMAIN-CONTAINING PROTEIN"/>
    <property type="match status" value="1"/>
</dbReference>
<dbReference type="Proteomes" id="UP000654075">
    <property type="component" value="Unassembled WGS sequence"/>
</dbReference>
<feature type="compositionally biased region" description="Polar residues" evidence="3">
    <location>
        <begin position="1"/>
        <end position="11"/>
    </location>
</feature>
<feature type="region of interest" description="Disordered" evidence="3">
    <location>
        <begin position="1"/>
        <end position="34"/>
    </location>
</feature>
<sequence>MAEGRPSSQKEVQVLSPATTPGTTPPPSPTGPLGAVKVGDVVTRGLTVPVCAAEFKLSDVAHLLLSTDQSAAAVVDGEGSAVGLLTETDIIRAYFQGAPWDCRVGEWLRGRGAFSEGRAASDGLAGITVLPDQPLQEAVLRLVPPAPWGIHLLVQGMGGRYYGVLGPLSVARAAAARGVASLLGPSAAQATVAEVMQSRDVVPVCSPGCNMQQVLQALLASREHAVLVADLRGVHGLVTARDVLWAFNQQIPRSAMAWQRFANHPGCHKLKRRVISSAAPLQIAAEAMSAGCGLQHLVVLEPGGMEVVGLLSPLELMRCASNSRPALKKPERAESSGTGAVQKQPVRVADIVAQRETATCSATCLLHDACSILLASGRTAAVVLDPAGTVLGVLTENDVLQDLTVGLWLRGGEARLPGFLVSALTVRPESLLVEVEAAARMAVQTEGDLEGDYACHHLLVCDSQGQVIAYSSHATYSKTDVAYVLRAMGLTIYGSEEKLIKEQVEKVDGMGKPVTFQTVQNWVEEHRDTYVKSYGDAYSAVGTLCHEGIIGDKSAVIQVAQLRHLVSEVGDKIKAETVDKILKGGDMPGTNSIKGETCTLDEFLVFLQK</sequence>
<evidence type="ECO:0000256" key="3">
    <source>
        <dbReference type="SAM" id="MobiDB-lite"/>
    </source>
</evidence>
<feature type="domain" description="CBS" evidence="4">
    <location>
        <begin position="353"/>
        <end position="409"/>
    </location>
</feature>
<evidence type="ECO:0000256" key="2">
    <source>
        <dbReference type="PROSITE-ProRule" id="PRU00703"/>
    </source>
</evidence>
<dbReference type="SMART" id="SM00116">
    <property type="entry name" value="CBS"/>
    <property type="match status" value="3"/>
</dbReference>
<accession>A0A813HFN0</accession>
<dbReference type="PANTHER" id="PTHR43080">
    <property type="entry name" value="CBS DOMAIN-CONTAINING PROTEIN CBSX3, MITOCHONDRIAL"/>
    <property type="match status" value="1"/>
</dbReference>
<keyword evidence="1 2" id="KW-0129">CBS domain</keyword>
<comment type="caution">
    <text evidence="5">The sequence shown here is derived from an EMBL/GenBank/DDBJ whole genome shotgun (WGS) entry which is preliminary data.</text>
</comment>
<dbReference type="InterPro" id="IPR051257">
    <property type="entry name" value="Diverse_CBS-Domain"/>
</dbReference>
<dbReference type="AlphaFoldDB" id="A0A813HFN0"/>
<keyword evidence="6" id="KW-1185">Reference proteome</keyword>
<reference evidence="5" key="1">
    <citation type="submission" date="2021-02" db="EMBL/GenBank/DDBJ databases">
        <authorList>
            <person name="Dougan E. K."/>
            <person name="Rhodes N."/>
            <person name="Thang M."/>
            <person name="Chan C."/>
        </authorList>
    </citation>
    <scope>NUCLEOTIDE SEQUENCE</scope>
</reference>
<evidence type="ECO:0000313" key="5">
    <source>
        <dbReference type="EMBL" id="CAE8636315.1"/>
    </source>
</evidence>